<dbReference type="EMBL" id="LAZR01000297">
    <property type="protein sequence ID" value="KKN76287.1"/>
    <property type="molecule type" value="Genomic_DNA"/>
</dbReference>
<dbReference type="AlphaFoldDB" id="A0A0F9TMZ0"/>
<proteinExistence type="predicted"/>
<comment type="caution">
    <text evidence="1">The sequence shown here is derived from an EMBL/GenBank/DDBJ whole genome shotgun (WGS) entry which is preliminary data.</text>
</comment>
<accession>A0A0F9TMZ0</accession>
<name>A0A0F9TMZ0_9ZZZZ</name>
<organism evidence="1">
    <name type="scientific">marine sediment metagenome</name>
    <dbReference type="NCBI Taxonomy" id="412755"/>
    <lineage>
        <taxon>unclassified sequences</taxon>
        <taxon>metagenomes</taxon>
        <taxon>ecological metagenomes</taxon>
    </lineage>
</organism>
<protein>
    <submittedName>
        <fullName evidence="1">Uncharacterized protein</fullName>
    </submittedName>
</protein>
<gene>
    <name evidence="1" type="ORF">LCGC14_0371390</name>
</gene>
<evidence type="ECO:0000313" key="1">
    <source>
        <dbReference type="EMBL" id="KKN76287.1"/>
    </source>
</evidence>
<sequence length="122" mass="14371">MVYSEDDDYALANNYDTWILYKAKKTFPTEKKLAKDRIWANSIINRWIGCKNVDITDASYFIYLEELEVEVIMRMHDKGKERKAGEAKGIYSPHDHLYQAERNYLISIGKDTGYRIRRGVRA</sequence>
<reference evidence="1" key="1">
    <citation type="journal article" date="2015" name="Nature">
        <title>Complex archaea that bridge the gap between prokaryotes and eukaryotes.</title>
        <authorList>
            <person name="Spang A."/>
            <person name="Saw J.H."/>
            <person name="Jorgensen S.L."/>
            <person name="Zaremba-Niedzwiedzka K."/>
            <person name="Martijn J."/>
            <person name="Lind A.E."/>
            <person name="van Eijk R."/>
            <person name="Schleper C."/>
            <person name="Guy L."/>
            <person name="Ettema T.J."/>
        </authorList>
    </citation>
    <scope>NUCLEOTIDE SEQUENCE</scope>
</reference>